<organism evidence="2 3">
    <name type="scientific">Pseudomonas fluvialis</name>
    <dbReference type="NCBI Taxonomy" id="1793966"/>
    <lineage>
        <taxon>Bacteria</taxon>
        <taxon>Pseudomonadati</taxon>
        <taxon>Pseudomonadota</taxon>
        <taxon>Gammaproteobacteria</taxon>
        <taxon>Pseudomonadales</taxon>
        <taxon>Pseudomonadaceae</taxon>
        <taxon>Pseudomonas</taxon>
    </lineage>
</organism>
<evidence type="ECO:0000313" key="2">
    <source>
        <dbReference type="EMBL" id="PKF71586.1"/>
    </source>
</evidence>
<reference evidence="3" key="1">
    <citation type="submission" date="2017-12" db="EMBL/GenBank/DDBJ databases">
        <authorList>
            <person name="Yu X.-Y."/>
        </authorList>
    </citation>
    <scope>NUCLEOTIDE SEQUENCE [LARGE SCALE GENOMIC DNA]</scope>
    <source>
        <strain evidence="3">ZYSR67-Z</strain>
    </source>
</reference>
<sequence>MFLRPTIASKLYFKKDHRNHTMKAIQPIIIATLITLTGCATGKNYSQHEMISESTERVFTYDYSIPKSDKNTLWKRARDYFAATYGDSRAVFRIQDESDGILIGKGIHTWIFADVLLCSNEYHVRFAAKNEKARLQFELIQDVPALSKCLGYPLPSKVAYQDMVKIFSETSSNLEKALTGEEQPNDFKNF</sequence>
<gene>
    <name evidence="2" type="ORF">CW360_07620</name>
</gene>
<dbReference type="Gene3D" id="3.30.530.80">
    <property type="match status" value="1"/>
</dbReference>
<dbReference type="EMBL" id="PIYS01000012">
    <property type="protein sequence ID" value="PKF71586.1"/>
    <property type="molecule type" value="Genomic_DNA"/>
</dbReference>
<dbReference type="Pfam" id="PF14730">
    <property type="entry name" value="DUF4468"/>
    <property type="match status" value="1"/>
</dbReference>
<evidence type="ECO:0000259" key="1">
    <source>
        <dbReference type="Pfam" id="PF14730"/>
    </source>
</evidence>
<proteinExistence type="predicted"/>
<comment type="caution">
    <text evidence="2">The sequence shown here is derived from an EMBL/GenBank/DDBJ whole genome shotgun (WGS) entry which is preliminary data.</text>
</comment>
<dbReference type="InterPro" id="IPR027823">
    <property type="entry name" value="DUF4468"/>
</dbReference>
<dbReference type="AlphaFoldDB" id="A0A2I0CQY9"/>
<feature type="domain" description="DUF4468" evidence="1">
    <location>
        <begin position="59"/>
        <end position="140"/>
    </location>
</feature>
<dbReference type="Proteomes" id="UP000242861">
    <property type="component" value="Unassembled WGS sequence"/>
</dbReference>
<accession>A0A2I0CQY9</accession>
<protein>
    <recommendedName>
        <fullName evidence="1">DUF4468 domain-containing protein</fullName>
    </recommendedName>
</protein>
<evidence type="ECO:0000313" key="3">
    <source>
        <dbReference type="Proteomes" id="UP000242861"/>
    </source>
</evidence>
<name>A0A2I0CQY9_9PSED</name>